<dbReference type="GO" id="GO:0015031">
    <property type="term" value="P:protein transport"/>
    <property type="evidence" value="ECO:0007669"/>
    <property type="project" value="UniProtKB-KW"/>
</dbReference>
<dbReference type="EMBL" id="BRZM01003217">
    <property type="protein sequence ID" value="GLD46464.1"/>
    <property type="molecule type" value="Genomic_DNA"/>
</dbReference>
<evidence type="ECO:0000256" key="7">
    <source>
        <dbReference type="SAM" id="MobiDB-lite"/>
    </source>
</evidence>
<organism evidence="8 9">
    <name type="scientific">Lates japonicus</name>
    <name type="common">Japanese lates</name>
    <dbReference type="NCBI Taxonomy" id="270547"/>
    <lineage>
        <taxon>Eukaryota</taxon>
        <taxon>Metazoa</taxon>
        <taxon>Chordata</taxon>
        <taxon>Craniata</taxon>
        <taxon>Vertebrata</taxon>
        <taxon>Euteleostomi</taxon>
        <taxon>Actinopterygii</taxon>
        <taxon>Neopterygii</taxon>
        <taxon>Teleostei</taxon>
        <taxon>Neoteleostei</taxon>
        <taxon>Acanthomorphata</taxon>
        <taxon>Carangaria</taxon>
        <taxon>Carangaria incertae sedis</taxon>
        <taxon>Centropomidae</taxon>
        <taxon>Lates</taxon>
    </lineage>
</organism>
<gene>
    <name evidence="8" type="ORF">AKAME5_002703000</name>
</gene>
<evidence type="ECO:0000256" key="3">
    <source>
        <dbReference type="ARBA" id="ARBA00022753"/>
    </source>
</evidence>
<evidence type="ECO:0000256" key="2">
    <source>
        <dbReference type="ARBA" id="ARBA00022448"/>
    </source>
</evidence>
<reference evidence="8" key="1">
    <citation type="submission" date="2022-08" db="EMBL/GenBank/DDBJ databases">
        <title>Genome sequencing of akame (Lates japonicus).</title>
        <authorList>
            <person name="Hashiguchi Y."/>
            <person name="Takahashi H."/>
        </authorList>
    </citation>
    <scope>NUCLEOTIDE SEQUENCE</scope>
    <source>
        <strain evidence="8">Kochi</strain>
    </source>
</reference>
<keyword evidence="5" id="KW-0446">Lipid-binding</keyword>
<comment type="subcellular location">
    <subcellularLocation>
        <location evidence="1">Early endosome membrane</location>
        <topology evidence="1">Peripheral membrane protein</topology>
        <orientation evidence="1">Cytoplasmic side</orientation>
    </subcellularLocation>
</comment>
<accession>A0AAD3M370</accession>
<keyword evidence="6" id="KW-0472">Membrane</keyword>
<keyword evidence="4" id="KW-0653">Protein transport</keyword>
<dbReference type="AlphaFoldDB" id="A0AAD3M370"/>
<evidence type="ECO:0000313" key="8">
    <source>
        <dbReference type="EMBL" id="GLD46464.1"/>
    </source>
</evidence>
<evidence type="ECO:0000256" key="6">
    <source>
        <dbReference type="ARBA" id="ARBA00023136"/>
    </source>
</evidence>
<sequence length="151" mass="17387">MSYYDNQAQAPPPASSHWFFTLVGLSCCFQEVDQLEEARDHCDLALRVLTPPETQTNTEDKPLPLEDKPHPHNENPLPQMDVPRPPANRPHPLLLPMLRAVARLSWQTGKDKRQWEELLQHLEEQWAGLDNQPTIKEFLVKHNLQESEGEG</sequence>
<dbReference type="PANTHER" id="PTHR20939">
    <property type="entry name" value="SORTING NEXIN 20, 21"/>
    <property type="match status" value="1"/>
</dbReference>
<name>A0AAD3M370_LATJO</name>
<dbReference type="GO" id="GO:1901981">
    <property type="term" value="F:phosphatidylinositol phosphate binding"/>
    <property type="evidence" value="ECO:0007669"/>
    <property type="project" value="TreeGrafter"/>
</dbReference>
<evidence type="ECO:0000256" key="1">
    <source>
        <dbReference type="ARBA" id="ARBA00004469"/>
    </source>
</evidence>
<feature type="region of interest" description="Disordered" evidence="7">
    <location>
        <begin position="50"/>
        <end position="91"/>
    </location>
</feature>
<feature type="compositionally biased region" description="Basic and acidic residues" evidence="7">
    <location>
        <begin position="58"/>
        <end position="73"/>
    </location>
</feature>
<evidence type="ECO:0000256" key="4">
    <source>
        <dbReference type="ARBA" id="ARBA00022927"/>
    </source>
</evidence>
<dbReference type="GO" id="GO:0031901">
    <property type="term" value="C:early endosome membrane"/>
    <property type="evidence" value="ECO:0007669"/>
    <property type="project" value="UniProtKB-SubCell"/>
</dbReference>
<comment type="caution">
    <text evidence="8">The sequence shown here is derived from an EMBL/GenBank/DDBJ whole genome shotgun (WGS) entry which is preliminary data.</text>
</comment>
<proteinExistence type="predicted"/>
<dbReference type="InterPro" id="IPR039937">
    <property type="entry name" value="SNX20/SNX21"/>
</dbReference>
<keyword evidence="9" id="KW-1185">Reference proteome</keyword>
<dbReference type="PANTHER" id="PTHR20939:SF10">
    <property type="entry name" value="SORTING NEXIN-21"/>
    <property type="match status" value="1"/>
</dbReference>
<dbReference type="Proteomes" id="UP001279410">
    <property type="component" value="Unassembled WGS sequence"/>
</dbReference>
<protein>
    <submittedName>
        <fullName evidence="8">Sorting nexin-21</fullName>
    </submittedName>
</protein>
<keyword evidence="3" id="KW-0967">Endosome</keyword>
<evidence type="ECO:0000313" key="9">
    <source>
        <dbReference type="Proteomes" id="UP001279410"/>
    </source>
</evidence>
<evidence type="ECO:0000256" key="5">
    <source>
        <dbReference type="ARBA" id="ARBA00023121"/>
    </source>
</evidence>
<keyword evidence="2" id="KW-0813">Transport</keyword>